<organism evidence="2 3">
    <name type="scientific">Pelomonas aquatica</name>
    <dbReference type="NCBI Taxonomy" id="431058"/>
    <lineage>
        <taxon>Bacteria</taxon>
        <taxon>Pseudomonadati</taxon>
        <taxon>Pseudomonadota</taxon>
        <taxon>Betaproteobacteria</taxon>
        <taxon>Burkholderiales</taxon>
        <taxon>Sphaerotilaceae</taxon>
        <taxon>Roseateles</taxon>
    </lineage>
</organism>
<gene>
    <name evidence="2" type="ORF">J2X16_002029</name>
</gene>
<sequence length="135" mass="14420">MVPTSPCQPAPARPSSHDLRPLDRVRAYLSAYAARDLAAIESLLADTVTLRDWKLRVVGKAAALAETRKNFAAVGSLAIDVLAAYERDGGVAAELRIVIDGRDTLHVVDVFELDAQGRITAIRAYLGRGDTAPPG</sequence>
<evidence type="ECO:0000313" key="2">
    <source>
        <dbReference type="EMBL" id="MDR7296682.1"/>
    </source>
</evidence>
<evidence type="ECO:0000259" key="1">
    <source>
        <dbReference type="Pfam" id="PF12680"/>
    </source>
</evidence>
<name>A0ABU1Z7T8_9BURK</name>
<protein>
    <recommendedName>
        <fullName evidence="1">SnoaL-like domain-containing protein</fullName>
    </recommendedName>
</protein>
<dbReference type="RefSeq" id="WP_310344173.1">
    <property type="nucleotide sequence ID" value="NZ_JAVDXQ010000003.1"/>
</dbReference>
<dbReference type="EMBL" id="JAVDXQ010000003">
    <property type="protein sequence ID" value="MDR7296682.1"/>
    <property type="molecule type" value="Genomic_DNA"/>
</dbReference>
<comment type="caution">
    <text evidence="2">The sequence shown here is derived from an EMBL/GenBank/DDBJ whole genome shotgun (WGS) entry which is preliminary data.</text>
</comment>
<dbReference type="Pfam" id="PF12680">
    <property type="entry name" value="SnoaL_2"/>
    <property type="match status" value="1"/>
</dbReference>
<dbReference type="InterPro" id="IPR032710">
    <property type="entry name" value="NTF2-like_dom_sf"/>
</dbReference>
<dbReference type="InterPro" id="IPR037401">
    <property type="entry name" value="SnoaL-like"/>
</dbReference>
<accession>A0ABU1Z7T8</accession>
<evidence type="ECO:0000313" key="3">
    <source>
        <dbReference type="Proteomes" id="UP001180536"/>
    </source>
</evidence>
<dbReference type="Proteomes" id="UP001180536">
    <property type="component" value="Unassembled WGS sequence"/>
</dbReference>
<keyword evidence="3" id="KW-1185">Reference proteome</keyword>
<dbReference type="Gene3D" id="3.10.450.50">
    <property type="match status" value="1"/>
</dbReference>
<proteinExistence type="predicted"/>
<reference evidence="2 3" key="1">
    <citation type="submission" date="2023-07" db="EMBL/GenBank/DDBJ databases">
        <title>Sorghum-associated microbial communities from plants grown in Nebraska, USA.</title>
        <authorList>
            <person name="Schachtman D."/>
        </authorList>
    </citation>
    <scope>NUCLEOTIDE SEQUENCE [LARGE SCALE GENOMIC DNA]</scope>
    <source>
        <strain evidence="2 3">BE310</strain>
    </source>
</reference>
<dbReference type="SUPFAM" id="SSF54427">
    <property type="entry name" value="NTF2-like"/>
    <property type="match status" value="1"/>
</dbReference>
<feature type="domain" description="SnoaL-like" evidence="1">
    <location>
        <begin position="25"/>
        <end position="121"/>
    </location>
</feature>